<proteinExistence type="predicted"/>
<organism evidence="1">
    <name type="scientific">Lepeophtheirus salmonis</name>
    <name type="common">Salmon louse</name>
    <name type="synonym">Caligus salmonis</name>
    <dbReference type="NCBI Taxonomy" id="72036"/>
    <lineage>
        <taxon>Eukaryota</taxon>
        <taxon>Metazoa</taxon>
        <taxon>Ecdysozoa</taxon>
        <taxon>Arthropoda</taxon>
        <taxon>Crustacea</taxon>
        <taxon>Multicrustacea</taxon>
        <taxon>Hexanauplia</taxon>
        <taxon>Copepoda</taxon>
        <taxon>Siphonostomatoida</taxon>
        <taxon>Caligidae</taxon>
        <taxon>Lepeophtheirus</taxon>
    </lineage>
</organism>
<dbReference type="AlphaFoldDB" id="A0A0K2TVW1"/>
<reference evidence="1" key="1">
    <citation type="submission" date="2014-05" db="EMBL/GenBank/DDBJ databases">
        <authorList>
            <person name="Chronopoulou M."/>
        </authorList>
    </citation>
    <scope>NUCLEOTIDE SEQUENCE</scope>
    <source>
        <tissue evidence="1">Whole organism</tissue>
    </source>
</reference>
<sequence length="76" mass="8808">MDECSCLLPTYASSIHYQQMSCEHVSKFLIKLNSPKASFSRVNFYPVCNIPLEFVSTRRYLAMDCCQAEFLLMKTK</sequence>
<name>A0A0K2TVW1_LEPSM</name>
<accession>A0A0K2TVW1</accession>
<dbReference type="EMBL" id="HACA01012456">
    <property type="protein sequence ID" value="CDW29817.1"/>
    <property type="molecule type" value="Transcribed_RNA"/>
</dbReference>
<evidence type="ECO:0000313" key="1">
    <source>
        <dbReference type="EMBL" id="CDW29817.1"/>
    </source>
</evidence>
<protein>
    <submittedName>
        <fullName evidence="1">Uncharacterized protein</fullName>
    </submittedName>
</protein>